<gene>
    <name evidence="1" type="ordered locus">BLASA_3391</name>
</gene>
<dbReference type="KEGG" id="bsd:BLASA_3391"/>
<proteinExistence type="predicted"/>
<dbReference type="HOGENOM" id="CLU_2271961_0_0_11"/>
<protein>
    <submittedName>
        <fullName evidence="1">Uncharacterized protein</fullName>
    </submittedName>
</protein>
<dbReference type="STRING" id="1146883.BLASA_3391"/>
<evidence type="ECO:0000313" key="2">
    <source>
        <dbReference type="Proteomes" id="UP000007517"/>
    </source>
</evidence>
<accession>H6RS65</accession>
<name>H6RS65_BLASD</name>
<reference evidence="1 2" key="1">
    <citation type="journal article" date="2012" name="J. Bacteriol.">
        <title>Genome Sequence of Blastococcus saxobsidens DD2, a Stone-Inhabiting Bacterium.</title>
        <authorList>
            <person name="Chouaia B."/>
            <person name="Crotti E."/>
            <person name="Brusetti L."/>
            <person name="Daffonchio D."/>
            <person name="Essoussi I."/>
            <person name="Nouioui I."/>
            <person name="Sbissi I."/>
            <person name="Ghodhbane-Gtari F."/>
            <person name="Gtari M."/>
            <person name="Vacherie B."/>
            <person name="Barbe V."/>
            <person name="Medigue C."/>
            <person name="Gury J."/>
            <person name="Pujic P."/>
            <person name="Normand P."/>
        </authorList>
    </citation>
    <scope>NUCLEOTIDE SEQUENCE [LARGE SCALE GENOMIC DNA]</scope>
    <source>
        <strain evidence="1 2">DD2</strain>
    </source>
</reference>
<dbReference type="Proteomes" id="UP000007517">
    <property type="component" value="Chromosome"/>
</dbReference>
<dbReference type="EMBL" id="FO117623">
    <property type="protein sequence ID" value="CCG04259.1"/>
    <property type="molecule type" value="Genomic_DNA"/>
</dbReference>
<dbReference type="AlphaFoldDB" id="H6RS65"/>
<dbReference type="OrthoDB" id="5197716at2"/>
<reference evidence="2" key="2">
    <citation type="submission" date="2012-02" db="EMBL/GenBank/DDBJ databases">
        <title>Complete genome sequence of Blastococcus saxobsidens strain DD2.</title>
        <authorList>
            <person name="Genoscope."/>
        </authorList>
    </citation>
    <scope>NUCLEOTIDE SEQUENCE [LARGE SCALE GENOMIC DNA]</scope>
    <source>
        <strain evidence="2">DD2</strain>
    </source>
</reference>
<evidence type="ECO:0000313" key="1">
    <source>
        <dbReference type="EMBL" id="CCG04259.1"/>
    </source>
</evidence>
<sequence>MLLAILGLVVAVVVLGVAAFALLGGDPEVGDCLRNAAGDQVEVVDCGSAEAEVRVVGVDERELDYAEFLAEMVCADFPEATNAVWVGDDQAEPGTVLCAEPV</sequence>
<keyword evidence="2" id="KW-1185">Reference proteome</keyword>
<organism evidence="1 2">
    <name type="scientific">Blastococcus saxobsidens (strain DD2)</name>
    <dbReference type="NCBI Taxonomy" id="1146883"/>
    <lineage>
        <taxon>Bacteria</taxon>
        <taxon>Bacillati</taxon>
        <taxon>Actinomycetota</taxon>
        <taxon>Actinomycetes</taxon>
        <taxon>Geodermatophilales</taxon>
        <taxon>Geodermatophilaceae</taxon>
        <taxon>Blastococcus</taxon>
    </lineage>
</organism>